<evidence type="ECO:0000313" key="4">
    <source>
        <dbReference type="Proteomes" id="UP000007813"/>
    </source>
</evidence>
<accession>J2ZDJ3</accession>
<reference evidence="3 4" key="1">
    <citation type="journal article" date="2012" name="J. Bacteriol.">
        <title>Draft Genome Sequence of the Extremely Halophilic Archaeon Halogranum salarium B-1T.</title>
        <authorList>
            <person name="Kim K.K."/>
            <person name="Lee K.C."/>
            <person name="Lee J.S."/>
        </authorList>
    </citation>
    <scope>NUCLEOTIDE SEQUENCE [LARGE SCALE GENOMIC DNA]</scope>
    <source>
        <strain evidence="3 4">B-1</strain>
    </source>
</reference>
<dbReference type="eggNOG" id="arCOG00382">
    <property type="taxonomic scope" value="Archaea"/>
</dbReference>
<proteinExistence type="predicted"/>
<dbReference type="Gene3D" id="1.10.10.10">
    <property type="entry name" value="Winged helix-like DNA-binding domain superfamily/Winged helix DNA-binding domain"/>
    <property type="match status" value="1"/>
</dbReference>
<gene>
    <name evidence="3" type="ORF">HSB1_32130</name>
</gene>
<dbReference type="InterPro" id="IPR036390">
    <property type="entry name" value="WH_DNA-bd_sf"/>
</dbReference>
<evidence type="ECO:0000256" key="1">
    <source>
        <dbReference type="SAM" id="MobiDB-lite"/>
    </source>
</evidence>
<dbReference type="EMBL" id="ALJD01000008">
    <property type="protein sequence ID" value="EJN58735.1"/>
    <property type="molecule type" value="Genomic_DNA"/>
</dbReference>
<protein>
    <recommendedName>
        <fullName evidence="2">DUF7343 domain-containing protein</fullName>
    </recommendedName>
</protein>
<name>J2ZDJ3_9EURY</name>
<feature type="region of interest" description="Disordered" evidence="1">
    <location>
        <begin position="1"/>
        <end position="32"/>
    </location>
</feature>
<feature type="compositionally biased region" description="Polar residues" evidence="1">
    <location>
        <begin position="23"/>
        <end position="32"/>
    </location>
</feature>
<feature type="region of interest" description="Disordered" evidence="1">
    <location>
        <begin position="104"/>
        <end position="123"/>
    </location>
</feature>
<dbReference type="SUPFAM" id="SSF46785">
    <property type="entry name" value="Winged helix' DNA-binding domain"/>
    <property type="match status" value="1"/>
</dbReference>
<organism evidence="3 4">
    <name type="scientific">Halogranum salarium B-1</name>
    <dbReference type="NCBI Taxonomy" id="1210908"/>
    <lineage>
        <taxon>Archaea</taxon>
        <taxon>Methanobacteriati</taxon>
        <taxon>Methanobacteriota</taxon>
        <taxon>Stenosarchaea group</taxon>
        <taxon>Halobacteria</taxon>
        <taxon>Halobacteriales</taxon>
        <taxon>Haloferacaceae</taxon>
    </lineage>
</organism>
<dbReference type="InterPro" id="IPR055767">
    <property type="entry name" value="DUF7343"/>
</dbReference>
<feature type="compositionally biased region" description="Basic and acidic residues" evidence="1">
    <location>
        <begin position="113"/>
        <end position="123"/>
    </location>
</feature>
<dbReference type="AlphaFoldDB" id="J2ZDJ3"/>
<dbReference type="Pfam" id="PF24034">
    <property type="entry name" value="DUF7343"/>
    <property type="match status" value="1"/>
</dbReference>
<sequence length="123" mass="13397">METRTNGHGDDATDVAETPDAAGTQQSETTWSEADLLLEDGVTPKERFVELIETNGGWLRQKQLVEATNLSKATVSRTLSSMESAGEVTRRRVGRENIVYLSGCEPSNPAKAMRPEADDRSAT</sequence>
<comment type="caution">
    <text evidence="3">The sequence shown here is derived from an EMBL/GenBank/DDBJ whole genome shotgun (WGS) entry which is preliminary data.</text>
</comment>
<dbReference type="InterPro" id="IPR011991">
    <property type="entry name" value="ArsR-like_HTH"/>
</dbReference>
<evidence type="ECO:0000259" key="2">
    <source>
        <dbReference type="Pfam" id="PF24034"/>
    </source>
</evidence>
<feature type="compositionally biased region" description="Basic and acidic residues" evidence="1">
    <location>
        <begin position="1"/>
        <end position="11"/>
    </location>
</feature>
<dbReference type="Proteomes" id="UP000007813">
    <property type="component" value="Unassembled WGS sequence"/>
</dbReference>
<evidence type="ECO:0000313" key="3">
    <source>
        <dbReference type="EMBL" id="EJN58735.1"/>
    </source>
</evidence>
<dbReference type="InterPro" id="IPR036388">
    <property type="entry name" value="WH-like_DNA-bd_sf"/>
</dbReference>
<dbReference type="CDD" id="cd00090">
    <property type="entry name" value="HTH_ARSR"/>
    <property type="match status" value="1"/>
</dbReference>
<feature type="domain" description="DUF7343" evidence="2">
    <location>
        <begin position="43"/>
        <end position="101"/>
    </location>
</feature>